<evidence type="ECO:0000256" key="1">
    <source>
        <dbReference type="SAM" id="MobiDB-lite"/>
    </source>
</evidence>
<proteinExistence type="predicted"/>
<dbReference type="AlphaFoldDB" id="A0A6J7RMG1"/>
<feature type="region of interest" description="Disordered" evidence="1">
    <location>
        <begin position="43"/>
        <end position="77"/>
    </location>
</feature>
<evidence type="ECO:0000313" key="4">
    <source>
        <dbReference type="EMBL" id="CAB4780200.1"/>
    </source>
</evidence>
<protein>
    <submittedName>
        <fullName evidence="8">Unannotated protein</fullName>
    </submittedName>
</protein>
<evidence type="ECO:0000313" key="3">
    <source>
        <dbReference type="EMBL" id="CAB4736989.1"/>
    </source>
</evidence>
<organism evidence="8">
    <name type="scientific">freshwater metagenome</name>
    <dbReference type="NCBI Taxonomy" id="449393"/>
    <lineage>
        <taxon>unclassified sequences</taxon>
        <taxon>metagenomes</taxon>
        <taxon>ecological metagenomes</taxon>
    </lineage>
</organism>
<dbReference type="EMBL" id="CAFAAL010000255">
    <property type="protein sequence ID" value="CAB4821634.1"/>
    <property type="molecule type" value="Genomic_DNA"/>
</dbReference>
<dbReference type="SUPFAM" id="SSF53822">
    <property type="entry name" value="Periplasmic binding protein-like I"/>
    <property type="match status" value="1"/>
</dbReference>
<reference evidence="8" key="1">
    <citation type="submission" date="2020-05" db="EMBL/GenBank/DDBJ databases">
        <authorList>
            <person name="Chiriac C."/>
            <person name="Salcher M."/>
            <person name="Ghai R."/>
            <person name="Kavagutti S V."/>
        </authorList>
    </citation>
    <scope>NUCLEOTIDE SEQUENCE</scope>
</reference>
<sequence length="588" mass="62387">MQPASSSSENGSGGSKSLKKWGPIGALIVIVVIVVAIVVSSGGDKNKSATDTAASATTEAPAGSDVPSDSNPSGADTWDFPLSFTNAKETLTDAAFSAIDWGTRCDTELGTIAVPDYFAPPCMAPFTGDNGGATATGVTADEITIVHYLGPDNDPIIDYITAAVRVDETNAQQEETIKGFINYFETYYELYGRTIKYVTYESTGLANDEVTARADAQRIVEEYKPFAVVGGPALTNAFADEMAARETVCISCGGGTAQWMAERDPYLWNLDGSSEQKQVQVVEFIGKQLAGKPASHAGDALKADTRTFAVVYEASGGAESQRLADLMESRMTEAGAKPDLMLAYTLDPGTIQQQASQVVAKLKAAGITTVVLATDPVAPGDFTREATTQEYFPEWLVAAATLTDTNAFGRGYDQAQWAHAFGVTSLAVRVNPDVVGSKILYKWFTGQDAPAPMGAPVFMPGFSLLFAALQGTGPTLTPQTLGDFIKTLKTKPALTAAYLTYGEQGIWDEPDYNGIDDATVFWWDGADTGPDENGREGTGLMKFVDGGKRYLPGEWPTEDKLFVQDGAVAIYDTAPTSETPPSYPSPAG</sequence>
<dbReference type="EMBL" id="CAEZZP010000103">
    <property type="protein sequence ID" value="CAB4780200.1"/>
    <property type="molecule type" value="Genomic_DNA"/>
</dbReference>
<evidence type="ECO:0000313" key="7">
    <source>
        <dbReference type="EMBL" id="CAB4899817.1"/>
    </source>
</evidence>
<dbReference type="EMBL" id="CAFBMF010000046">
    <property type="protein sequence ID" value="CAB4899817.1"/>
    <property type="molecule type" value="Genomic_DNA"/>
</dbReference>
<dbReference type="EMBL" id="CAFBLJ010000145">
    <property type="protein sequence ID" value="CAB4882349.1"/>
    <property type="molecule type" value="Genomic_DNA"/>
</dbReference>
<dbReference type="EMBL" id="CAFBPS010000056">
    <property type="protein sequence ID" value="CAB5030001.1"/>
    <property type="molecule type" value="Genomic_DNA"/>
</dbReference>
<accession>A0A6J7RMG1</accession>
<gene>
    <name evidence="3" type="ORF">UFOPK2658_02051</name>
    <name evidence="4" type="ORF">UFOPK2880_01391</name>
    <name evidence="5" type="ORF">UFOPK3004_01863</name>
    <name evidence="6" type="ORF">UFOPK3304_01769</name>
    <name evidence="7" type="ORF">UFOPK3494_00878</name>
    <name evidence="8" type="ORF">UFOPK4134_00880</name>
</gene>
<evidence type="ECO:0000313" key="6">
    <source>
        <dbReference type="EMBL" id="CAB4882349.1"/>
    </source>
</evidence>
<evidence type="ECO:0000256" key="2">
    <source>
        <dbReference type="SAM" id="Phobius"/>
    </source>
</evidence>
<dbReference type="Gene3D" id="3.40.50.2300">
    <property type="match status" value="2"/>
</dbReference>
<keyword evidence="2" id="KW-0812">Transmembrane</keyword>
<name>A0A6J7RMG1_9ZZZZ</name>
<evidence type="ECO:0000313" key="5">
    <source>
        <dbReference type="EMBL" id="CAB4821634.1"/>
    </source>
</evidence>
<keyword evidence="2" id="KW-1133">Transmembrane helix</keyword>
<dbReference type="InterPro" id="IPR028082">
    <property type="entry name" value="Peripla_BP_I"/>
</dbReference>
<dbReference type="EMBL" id="CAEZYH010000178">
    <property type="protein sequence ID" value="CAB4736989.1"/>
    <property type="molecule type" value="Genomic_DNA"/>
</dbReference>
<feature type="compositionally biased region" description="Low complexity" evidence="1">
    <location>
        <begin position="49"/>
        <end position="62"/>
    </location>
</feature>
<evidence type="ECO:0000313" key="8">
    <source>
        <dbReference type="EMBL" id="CAB5030001.1"/>
    </source>
</evidence>
<keyword evidence="2" id="KW-0472">Membrane</keyword>
<feature type="transmembrane region" description="Helical" evidence="2">
    <location>
        <begin position="21"/>
        <end position="39"/>
    </location>
</feature>